<reference evidence="2" key="1">
    <citation type="submission" date="2015-07" db="EMBL/GenBank/DDBJ databases">
        <authorList>
            <person name="Wibberg D."/>
        </authorList>
    </citation>
    <scope>NUCLEOTIDE SEQUENCE [LARGE SCALE GENOMIC DNA]</scope>
</reference>
<dbReference type="EMBL" id="CXOI01000006">
    <property type="protein sequence ID" value="CTP83212.1"/>
    <property type="molecule type" value="Genomic_DNA"/>
</dbReference>
<gene>
    <name evidence="1" type="ORF">XTALMG727_0554</name>
</gene>
<dbReference type="AlphaFoldDB" id="A0A0K2ZEB8"/>
<sequence length="155" mass="16722">MTSVVNKLLQKNELPRRLQGGAAAPALVARNDDRSHAQPRVQPGSMLDLMLSLNSDRVPDYVAAVLGEIERCIGTCTIQVPDTSEESILDQIHALKNALAPSGAAQLLQACERLRSDVCHGVDRIVVARRYQAVANAALKLVKGFRETLAEARGS</sequence>
<dbReference type="InterPro" id="IPR036641">
    <property type="entry name" value="HPT_dom_sf"/>
</dbReference>
<dbReference type="RefSeq" id="WP_064521493.1">
    <property type="nucleotide sequence ID" value="NZ_CXOI01000006.1"/>
</dbReference>
<name>A0A0K2ZEB8_9XANT</name>
<keyword evidence="2" id="KW-1185">Reference proteome</keyword>
<evidence type="ECO:0008006" key="3">
    <source>
        <dbReference type="Google" id="ProtNLM"/>
    </source>
</evidence>
<dbReference type="Proteomes" id="UP000046187">
    <property type="component" value="Unassembled WGS sequence"/>
</dbReference>
<proteinExistence type="predicted"/>
<accession>A0A0K2ZEB8</accession>
<evidence type="ECO:0000313" key="2">
    <source>
        <dbReference type="Proteomes" id="UP000046187"/>
    </source>
</evidence>
<evidence type="ECO:0000313" key="1">
    <source>
        <dbReference type="EMBL" id="CTP83212.1"/>
    </source>
</evidence>
<organism evidence="1 2">
    <name type="scientific">Xanthomonas graminis pv. arrhenatheri LMG 727</name>
    <dbReference type="NCBI Taxonomy" id="1195923"/>
    <lineage>
        <taxon>Bacteria</taxon>
        <taxon>Pseudomonadati</taxon>
        <taxon>Pseudomonadota</taxon>
        <taxon>Gammaproteobacteria</taxon>
        <taxon>Lysobacterales</taxon>
        <taxon>Lysobacteraceae</taxon>
        <taxon>Xanthomonas</taxon>
        <taxon>Xanthomonas translucens group</taxon>
        <taxon>Xanthomonas graminis</taxon>
    </lineage>
</organism>
<dbReference type="GO" id="GO:0000160">
    <property type="term" value="P:phosphorelay signal transduction system"/>
    <property type="evidence" value="ECO:0007669"/>
    <property type="project" value="InterPro"/>
</dbReference>
<protein>
    <recommendedName>
        <fullName evidence="3">HPt domain-containing protein</fullName>
    </recommendedName>
</protein>
<dbReference type="SUPFAM" id="SSF47226">
    <property type="entry name" value="Histidine-containing phosphotransfer domain, HPT domain"/>
    <property type="match status" value="1"/>
</dbReference>